<evidence type="ECO:0000256" key="1">
    <source>
        <dbReference type="ARBA" id="ARBA00022837"/>
    </source>
</evidence>
<name>A0A1H6UEW3_9GAMM</name>
<evidence type="ECO:0000313" key="4">
    <source>
        <dbReference type="Proteomes" id="UP000242999"/>
    </source>
</evidence>
<dbReference type="InterPro" id="IPR001343">
    <property type="entry name" value="Hemolysn_Ca-bd"/>
</dbReference>
<sequence length="613" mass="63662">MAVSSALTSFTSGNASDLVASLTPSAGFNLQSASLLGGSATSYTPSIAFYDGSIDSLGLGAGFVMTTGSALIQNTNTSSGFSHQLGNAGYAPMQSVVEQTYGTAIPIYDTSVLELTFDVETEYAYGLRLDLVLASEEYPEFTQGQYADLAALVMNGTNYGYFNQAGYPNKDQPLSIATASKYPELFINNNQQTSATPETSTDTDSDSSTETPNATETEDTPDNTGDSGNTSGTGSLLGPGGWGSILGGGNTNTTDNSGTSGGSLIGGGTGSGSIGGGGVIVDDGSSDSSPIPIEYDGISQVLSLYLPIKAGTNQLQIGITDVGDALFDSALFVSNLRVLAWEKDPTDTGEDTTNEETPSASQTVSAQSVQSFLMTHLAQSAGVVQALAGDAQDNQILGTSTNNHIDAGAGKDEIRPLSGYNQVLAGAGDDLIYSGEGHNSIYAGAGWDTVRYNQDLSQIKLSYQGNQGWQIQHAQGTDALLGVEAIQFTEQSLQLNPLTVTTSSALLSTGQADVWQINQAPELAVLNAGLGADTYQFGQGAQGYLNISDLFSSNHIQFDASLAITDHQVFDNRLTLNFDSGLTLAIEHADHQSYAYAGVQDLQLSELLALVGA</sequence>
<proteinExistence type="predicted"/>
<evidence type="ECO:0000313" key="3">
    <source>
        <dbReference type="EMBL" id="SEI90948.1"/>
    </source>
</evidence>
<dbReference type="Gene3D" id="2.150.10.10">
    <property type="entry name" value="Serralysin-like metalloprotease, C-terminal"/>
    <property type="match status" value="1"/>
</dbReference>
<feature type="compositionally biased region" description="Gly residues" evidence="2">
    <location>
        <begin position="259"/>
        <end position="270"/>
    </location>
</feature>
<dbReference type="AlphaFoldDB" id="A0A1H6UEW3"/>
<feature type="compositionally biased region" description="Low complexity" evidence="2">
    <location>
        <begin position="355"/>
        <end position="364"/>
    </location>
</feature>
<dbReference type="InterPro" id="IPR049804">
    <property type="entry name" value="Choice_anch_L"/>
</dbReference>
<feature type="region of interest" description="Disordered" evidence="2">
    <location>
        <begin position="344"/>
        <end position="364"/>
    </location>
</feature>
<dbReference type="RefSeq" id="WP_093312319.1">
    <property type="nucleotide sequence ID" value="NZ_FNYH01000017.1"/>
</dbReference>
<evidence type="ECO:0000256" key="2">
    <source>
        <dbReference type="SAM" id="MobiDB-lite"/>
    </source>
</evidence>
<keyword evidence="4" id="KW-1185">Reference proteome</keyword>
<dbReference type="SUPFAM" id="SSF51120">
    <property type="entry name" value="beta-Roll"/>
    <property type="match status" value="1"/>
</dbReference>
<dbReference type="OrthoDB" id="1676884at2"/>
<accession>A0A1H6UEW3</accession>
<protein>
    <recommendedName>
        <fullName evidence="5">Hemolysin-type calcium-binding repeat-containing protein</fullName>
    </recommendedName>
</protein>
<evidence type="ECO:0008006" key="5">
    <source>
        <dbReference type="Google" id="ProtNLM"/>
    </source>
</evidence>
<dbReference type="InterPro" id="IPR011049">
    <property type="entry name" value="Serralysin-like_metalloprot_C"/>
</dbReference>
<dbReference type="NCBIfam" id="NF038133">
    <property type="entry name" value="choice_anch_L"/>
    <property type="match status" value="1"/>
</dbReference>
<feature type="compositionally biased region" description="Gly residues" evidence="2">
    <location>
        <begin position="235"/>
        <end position="250"/>
    </location>
</feature>
<dbReference type="Pfam" id="PF00353">
    <property type="entry name" value="HemolysinCabind"/>
    <property type="match status" value="2"/>
</dbReference>
<dbReference type="Proteomes" id="UP000242999">
    <property type="component" value="Unassembled WGS sequence"/>
</dbReference>
<reference evidence="4" key="1">
    <citation type="submission" date="2016-10" db="EMBL/GenBank/DDBJ databases">
        <authorList>
            <person name="Varghese N."/>
            <person name="Submissions S."/>
        </authorList>
    </citation>
    <scope>NUCLEOTIDE SEQUENCE [LARGE SCALE GENOMIC DNA]</scope>
    <source>
        <strain evidence="4">DSM 7165</strain>
    </source>
</reference>
<dbReference type="GO" id="GO:0005509">
    <property type="term" value="F:calcium ion binding"/>
    <property type="evidence" value="ECO:0007669"/>
    <property type="project" value="InterPro"/>
</dbReference>
<dbReference type="STRING" id="64971.SAMN05421831_11716"/>
<feature type="region of interest" description="Disordered" evidence="2">
    <location>
        <begin position="189"/>
        <end position="270"/>
    </location>
</feature>
<dbReference type="EMBL" id="FNYH01000017">
    <property type="protein sequence ID" value="SEI90948.1"/>
    <property type="molecule type" value="Genomic_DNA"/>
</dbReference>
<gene>
    <name evidence="3" type="ORF">SAMN05421831_11716</name>
</gene>
<organism evidence="3 4">
    <name type="scientific">Allopseudospirillum japonicum</name>
    <dbReference type="NCBI Taxonomy" id="64971"/>
    <lineage>
        <taxon>Bacteria</taxon>
        <taxon>Pseudomonadati</taxon>
        <taxon>Pseudomonadota</taxon>
        <taxon>Gammaproteobacteria</taxon>
        <taxon>Oceanospirillales</taxon>
        <taxon>Oceanospirillaceae</taxon>
        <taxon>Allopseudospirillum</taxon>
    </lineage>
</organism>
<feature type="compositionally biased region" description="Low complexity" evidence="2">
    <location>
        <begin position="223"/>
        <end position="234"/>
    </location>
</feature>
<keyword evidence="1" id="KW-0106">Calcium</keyword>